<keyword evidence="3" id="KW-1185">Reference proteome</keyword>
<organism evidence="2 3">
    <name type="scientific">Aphis glycines</name>
    <name type="common">Soybean aphid</name>
    <dbReference type="NCBI Taxonomy" id="307491"/>
    <lineage>
        <taxon>Eukaryota</taxon>
        <taxon>Metazoa</taxon>
        <taxon>Ecdysozoa</taxon>
        <taxon>Arthropoda</taxon>
        <taxon>Hexapoda</taxon>
        <taxon>Insecta</taxon>
        <taxon>Pterygota</taxon>
        <taxon>Neoptera</taxon>
        <taxon>Paraneoptera</taxon>
        <taxon>Hemiptera</taxon>
        <taxon>Sternorrhyncha</taxon>
        <taxon>Aphidomorpha</taxon>
        <taxon>Aphidoidea</taxon>
        <taxon>Aphididae</taxon>
        <taxon>Aphidini</taxon>
        <taxon>Aphis</taxon>
        <taxon>Aphis</taxon>
    </lineage>
</organism>
<gene>
    <name evidence="2" type="ORF">AGLY_008873</name>
</gene>
<dbReference type="AlphaFoldDB" id="A0A6G0TIY6"/>
<evidence type="ECO:0000313" key="2">
    <source>
        <dbReference type="EMBL" id="KAE9533794.1"/>
    </source>
</evidence>
<proteinExistence type="predicted"/>
<keyword evidence="1" id="KW-1133">Transmembrane helix</keyword>
<dbReference type="Proteomes" id="UP000475862">
    <property type="component" value="Unassembled WGS sequence"/>
</dbReference>
<name>A0A6G0TIY6_APHGL</name>
<keyword evidence="1" id="KW-0472">Membrane</keyword>
<dbReference type="EMBL" id="VYZN01000031">
    <property type="protein sequence ID" value="KAE9533794.1"/>
    <property type="molecule type" value="Genomic_DNA"/>
</dbReference>
<comment type="caution">
    <text evidence="2">The sequence shown here is derived from an EMBL/GenBank/DDBJ whole genome shotgun (WGS) entry which is preliminary data.</text>
</comment>
<reference evidence="2 3" key="1">
    <citation type="submission" date="2019-08" db="EMBL/GenBank/DDBJ databases">
        <title>The genome of the soybean aphid Biotype 1, its phylome, world population structure and adaptation to the North American continent.</title>
        <authorList>
            <person name="Giordano R."/>
            <person name="Donthu R.K."/>
            <person name="Hernandez A.G."/>
            <person name="Wright C.L."/>
            <person name="Zimin A.V."/>
        </authorList>
    </citation>
    <scope>NUCLEOTIDE SEQUENCE [LARGE SCALE GENOMIC DNA]</scope>
    <source>
        <tissue evidence="2">Whole aphids</tissue>
    </source>
</reference>
<accession>A0A6G0TIY6</accession>
<keyword evidence="1" id="KW-0812">Transmembrane</keyword>
<protein>
    <submittedName>
        <fullName evidence="2">Uncharacterized protein</fullName>
    </submittedName>
</protein>
<feature type="transmembrane region" description="Helical" evidence="1">
    <location>
        <begin position="54"/>
        <end position="78"/>
    </location>
</feature>
<evidence type="ECO:0000313" key="3">
    <source>
        <dbReference type="Proteomes" id="UP000475862"/>
    </source>
</evidence>
<evidence type="ECO:0000256" key="1">
    <source>
        <dbReference type="SAM" id="Phobius"/>
    </source>
</evidence>
<sequence>MLKSRKFSINKLENLIQVPHLFKLSFSVHDLISGHLNINHLFYQPNNVCNTKAAFYIIFQCVHLLSIDMMVGFLLPFLMNKVTLKRRKVRNDLYFEGKVDLYFSFYDFIKNLNVWIDLFSFMDQIYAVALDSVMTFKVSKNKNGSDNYSTILINFKCSLYVFIVHTSLNAKIFRHYSRTSTPRSESHNCTYENKNFEGCNNQIVAELWNLDSEKKEWKT</sequence>